<feature type="domain" description="Alpha/beta hydrolase fold-3" evidence="4">
    <location>
        <begin position="42"/>
        <end position="241"/>
    </location>
</feature>
<reference evidence="6" key="1">
    <citation type="journal article" date="2019" name="Int. J. Syst. Evol. Microbiol.">
        <title>The Global Catalogue of Microorganisms (GCM) 10K type strain sequencing project: providing services to taxonomists for standard genome sequencing and annotation.</title>
        <authorList>
            <consortium name="The Broad Institute Genomics Platform"/>
            <consortium name="The Broad Institute Genome Sequencing Center for Infectious Disease"/>
            <person name="Wu L."/>
            <person name="Ma J."/>
        </authorList>
    </citation>
    <scope>NUCLEOTIDE SEQUENCE [LARGE SCALE GENOMIC DNA]</scope>
    <source>
        <strain evidence="6">JCM 17304</strain>
    </source>
</reference>
<keyword evidence="2 5" id="KW-0378">Hydrolase</keyword>
<evidence type="ECO:0000256" key="1">
    <source>
        <dbReference type="ARBA" id="ARBA00010515"/>
    </source>
</evidence>
<evidence type="ECO:0000256" key="3">
    <source>
        <dbReference type="PROSITE-ProRule" id="PRU10038"/>
    </source>
</evidence>
<dbReference type="InterPro" id="IPR050300">
    <property type="entry name" value="GDXG_lipolytic_enzyme"/>
</dbReference>
<keyword evidence="6" id="KW-1185">Reference proteome</keyword>
<dbReference type="PANTHER" id="PTHR48081">
    <property type="entry name" value="AB HYDROLASE SUPERFAMILY PROTEIN C4A8.06C"/>
    <property type="match status" value="1"/>
</dbReference>
<dbReference type="Proteomes" id="UP001500392">
    <property type="component" value="Unassembled WGS sequence"/>
</dbReference>
<sequence length="267" mass="29096">MAMDIGKPNKTVTCTTDELAGVKVEWLAAKGINISPSTPVCVYCHGGAFIMGGMNSHRQMCSELAAQANISVLMVDYRLAPEHPFPAAPEDAMSVYLALIEMGYESRNIIIAGDSAGGNLALTTLQKLRDDNKPTPAAAILFSPWLDLSHNSQSFTDNKQKDVLLNKTLLEEAVAMYAPKLPRNDPRISPLNANMANLPPLLIIASRAEVLLDDATALHHKIQELHGDSTYLEWTNPPHAFPVMSRFLPEARDALKQSAAFITEHIA</sequence>
<proteinExistence type="inferred from homology"/>
<accession>A0ABP7WT18</accession>
<dbReference type="Pfam" id="PF07859">
    <property type="entry name" value="Abhydrolase_3"/>
    <property type="match status" value="1"/>
</dbReference>
<evidence type="ECO:0000313" key="5">
    <source>
        <dbReference type="EMBL" id="GAA4096154.1"/>
    </source>
</evidence>
<name>A0ABP7WT18_9GAMM</name>
<dbReference type="PROSITE" id="PS01174">
    <property type="entry name" value="LIPASE_GDXG_SER"/>
    <property type="match status" value="1"/>
</dbReference>
<dbReference type="PANTHER" id="PTHR48081:SF30">
    <property type="entry name" value="ACETYL-HYDROLASE LIPR-RELATED"/>
    <property type="match status" value="1"/>
</dbReference>
<dbReference type="SUPFAM" id="SSF53474">
    <property type="entry name" value="alpha/beta-Hydrolases"/>
    <property type="match status" value="1"/>
</dbReference>
<gene>
    <name evidence="5" type="ORF">GCM10022414_20650</name>
</gene>
<evidence type="ECO:0000259" key="4">
    <source>
        <dbReference type="Pfam" id="PF07859"/>
    </source>
</evidence>
<organism evidence="5 6">
    <name type="scientific">Zhongshania borealis</name>
    <dbReference type="NCBI Taxonomy" id="889488"/>
    <lineage>
        <taxon>Bacteria</taxon>
        <taxon>Pseudomonadati</taxon>
        <taxon>Pseudomonadota</taxon>
        <taxon>Gammaproteobacteria</taxon>
        <taxon>Cellvibrionales</taxon>
        <taxon>Spongiibacteraceae</taxon>
        <taxon>Zhongshania</taxon>
    </lineage>
</organism>
<dbReference type="Gene3D" id="3.40.50.1820">
    <property type="entry name" value="alpha/beta hydrolase"/>
    <property type="match status" value="1"/>
</dbReference>
<dbReference type="InterPro" id="IPR013094">
    <property type="entry name" value="AB_hydrolase_3"/>
</dbReference>
<comment type="similarity">
    <text evidence="1">Belongs to the 'GDXG' lipolytic enzyme family.</text>
</comment>
<evidence type="ECO:0000313" key="6">
    <source>
        <dbReference type="Proteomes" id="UP001500392"/>
    </source>
</evidence>
<evidence type="ECO:0000256" key="2">
    <source>
        <dbReference type="ARBA" id="ARBA00022801"/>
    </source>
</evidence>
<dbReference type="GO" id="GO:0016787">
    <property type="term" value="F:hydrolase activity"/>
    <property type="evidence" value="ECO:0007669"/>
    <property type="project" value="UniProtKB-KW"/>
</dbReference>
<dbReference type="EMBL" id="BAABDM010000003">
    <property type="protein sequence ID" value="GAA4096154.1"/>
    <property type="molecule type" value="Genomic_DNA"/>
</dbReference>
<dbReference type="InterPro" id="IPR033140">
    <property type="entry name" value="Lipase_GDXG_put_SER_AS"/>
</dbReference>
<dbReference type="InterPro" id="IPR029058">
    <property type="entry name" value="AB_hydrolase_fold"/>
</dbReference>
<protein>
    <submittedName>
        <fullName evidence="5">Alpha/beta hydrolase</fullName>
    </submittedName>
</protein>
<comment type="caution">
    <text evidence="5">The sequence shown here is derived from an EMBL/GenBank/DDBJ whole genome shotgun (WGS) entry which is preliminary data.</text>
</comment>
<feature type="active site" evidence="3">
    <location>
        <position position="115"/>
    </location>
</feature>